<dbReference type="EMBL" id="CP050995">
    <property type="protein sequence ID" value="QIY92201.1"/>
    <property type="molecule type" value="Genomic_DNA"/>
</dbReference>
<sequence>MNLTDYLQNPISVRKQIVTAPVGIKDTIEMERLKTAIKESNPFIVMFNQDLINEYWTLKKC</sequence>
<evidence type="ECO:0000313" key="1">
    <source>
        <dbReference type="EMBL" id="QIY92201.1"/>
    </source>
</evidence>
<evidence type="ECO:0000313" key="2">
    <source>
        <dbReference type="Proteomes" id="UP000501570"/>
    </source>
</evidence>
<dbReference type="Proteomes" id="UP000501570">
    <property type="component" value="Chromosome"/>
</dbReference>
<keyword evidence="2" id="KW-1185">Reference proteome</keyword>
<name>A0ABX6KVL4_CHRGL</name>
<protein>
    <submittedName>
        <fullName evidence="1">Uncharacterized protein</fullName>
    </submittedName>
</protein>
<accession>A0ABX6KVL4</accession>
<gene>
    <name evidence="1" type="ORF">FOB44_16715</name>
</gene>
<proteinExistence type="predicted"/>
<reference evidence="1 2" key="1">
    <citation type="submission" date="2019-09" db="EMBL/GenBank/DDBJ databases">
        <title>FDA dAtabase for Regulatory Grade micrObial Sequences (FDA-ARGOS): Supporting development and validation of Infectious Disease Dx tests.</title>
        <authorList>
            <person name="Sciortino C."/>
            <person name="Tallon L."/>
            <person name="Sadzewicz L."/>
            <person name="Vavikolanu K."/>
            <person name="Mehta A."/>
            <person name="Aluvathingal J."/>
            <person name="Nadendla S."/>
            <person name="Nandy P."/>
            <person name="Geyer C."/>
            <person name="Yan Y."/>
            <person name="Sichtig H."/>
        </authorList>
    </citation>
    <scope>NUCLEOTIDE SEQUENCE [LARGE SCALE GENOMIC DNA]</scope>
    <source>
        <strain evidence="1 2">FDAARGOS_636</strain>
    </source>
</reference>
<dbReference type="RefSeq" id="WP_168239209.1">
    <property type="nucleotide sequence ID" value="NZ_CP050995.1"/>
</dbReference>
<organism evidence="1 2">
    <name type="scientific">Chryseobacterium gallinarum</name>
    <dbReference type="NCBI Taxonomy" id="1324352"/>
    <lineage>
        <taxon>Bacteria</taxon>
        <taxon>Pseudomonadati</taxon>
        <taxon>Bacteroidota</taxon>
        <taxon>Flavobacteriia</taxon>
        <taxon>Flavobacteriales</taxon>
        <taxon>Weeksellaceae</taxon>
        <taxon>Chryseobacterium group</taxon>
        <taxon>Chryseobacterium</taxon>
    </lineage>
</organism>